<dbReference type="FunFam" id="3.40.800.20:FF:000005">
    <property type="entry name" value="histone deacetylase 6"/>
    <property type="match status" value="1"/>
</dbReference>
<evidence type="ECO:0000259" key="13">
    <source>
        <dbReference type="Pfam" id="PF09757"/>
    </source>
</evidence>
<evidence type="ECO:0000256" key="10">
    <source>
        <dbReference type="ARBA" id="ARBA00048287"/>
    </source>
</evidence>
<dbReference type="OrthoDB" id="424012at2759"/>
<evidence type="ECO:0000313" key="14">
    <source>
        <dbReference type="EMBL" id="KAG0311645.1"/>
    </source>
</evidence>
<evidence type="ECO:0000256" key="11">
    <source>
        <dbReference type="SAM" id="MobiDB-lite"/>
    </source>
</evidence>
<feature type="compositionally biased region" description="Low complexity" evidence="11">
    <location>
        <begin position="978"/>
        <end position="992"/>
    </location>
</feature>
<dbReference type="Gene3D" id="3.40.800.20">
    <property type="entry name" value="Histone deacetylase domain"/>
    <property type="match status" value="1"/>
</dbReference>
<keyword evidence="6" id="KW-0156">Chromatin regulator</keyword>
<reference evidence="14" key="1">
    <citation type="journal article" date="2020" name="Fungal Divers.">
        <title>Resolving the Mortierellaceae phylogeny through synthesis of multi-gene phylogenetics and phylogenomics.</title>
        <authorList>
            <person name="Vandepol N."/>
            <person name="Liber J."/>
            <person name="Desiro A."/>
            <person name="Na H."/>
            <person name="Kennedy M."/>
            <person name="Barry K."/>
            <person name="Grigoriev I.V."/>
            <person name="Miller A.N."/>
            <person name="O'Donnell K."/>
            <person name="Stajich J.E."/>
            <person name="Bonito G."/>
        </authorList>
    </citation>
    <scope>NUCLEOTIDE SEQUENCE</scope>
    <source>
        <strain evidence="14">REB-010B</strain>
    </source>
</reference>
<evidence type="ECO:0000256" key="7">
    <source>
        <dbReference type="ARBA" id="ARBA00023015"/>
    </source>
</evidence>
<name>A0A9P6R4D0_9FUNG</name>
<dbReference type="EC" id="3.5.1.98" evidence="3"/>
<evidence type="ECO:0000256" key="4">
    <source>
        <dbReference type="ARBA" id="ARBA00022491"/>
    </source>
</evidence>
<dbReference type="Pfam" id="PF09757">
    <property type="entry name" value="Arb2-like"/>
    <property type="match status" value="1"/>
</dbReference>
<dbReference type="PANTHER" id="PTHR10625:SF5">
    <property type="entry name" value="HISTONE DEACETYLASE"/>
    <property type="match status" value="1"/>
</dbReference>
<keyword evidence="5" id="KW-0378">Hydrolase</keyword>
<protein>
    <recommendedName>
        <fullName evidence="3">histone deacetylase</fullName>
        <ecNumber evidence="3">3.5.1.98</ecNumber>
    </recommendedName>
</protein>
<feature type="compositionally biased region" description="Low complexity" evidence="11">
    <location>
        <begin position="1193"/>
        <end position="1208"/>
    </location>
</feature>
<accession>A0A9P6R4D0</accession>
<keyword evidence="8" id="KW-0804">Transcription</keyword>
<keyword evidence="4" id="KW-0678">Repressor</keyword>
<dbReference type="GO" id="GO:0141221">
    <property type="term" value="F:histone deacetylase activity, hydrolytic mechanism"/>
    <property type="evidence" value="ECO:0007669"/>
    <property type="project" value="UniProtKB-EC"/>
</dbReference>
<keyword evidence="15" id="KW-1185">Reference proteome</keyword>
<dbReference type="InterPro" id="IPR037138">
    <property type="entry name" value="His_deacetylse_dom_sf"/>
</dbReference>
<dbReference type="Proteomes" id="UP000738325">
    <property type="component" value="Unassembled WGS sequence"/>
</dbReference>
<feature type="region of interest" description="Disordered" evidence="11">
    <location>
        <begin position="782"/>
        <end position="852"/>
    </location>
</feature>
<dbReference type="PANTHER" id="PTHR10625">
    <property type="entry name" value="HISTONE DEACETYLASE HDAC1-RELATED"/>
    <property type="match status" value="1"/>
</dbReference>
<keyword evidence="9" id="KW-0539">Nucleus</keyword>
<feature type="compositionally biased region" description="Basic residues" evidence="11">
    <location>
        <begin position="1226"/>
        <end position="1236"/>
    </location>
</feature>
<feature type="compositionally biased region" description="Basic and acidic residues" evidence="11">
    <location>
        <begin position="929"/>
        <end position="943"/>
    </location>
</feature>
<gene>
    <name evidence="14" type="primary">HDA1_2</name>
    <name evidence="14" type="ORF">BGZ99_010002</name>
</gene>
<evidence type="ECO:0000256" key="5">
    <source>
        <dbReference type="ARBA" id="ARBA00022801"/>
    </source>
</evidence>
<feature type="region of interest" description="Disordered" evidence="11">
    <location>
        <begin position="1"/>
        <end position="68"/>
    </location>
</feature>
<feature type="compositionally biased region" description="Polar residues" evidence="11">
    <location>
        <begin position="1034"/>
        <end position="1045"/>
    </location>
</feature>
<feature type="region of interest" description="Disordered" evidence="11">
    <location>
        <begin position="865"/>
        <end position="1236"/>
    </location>
</feature>
<evidence type="ECO:0000256" key="8">
    <source>
        <dbReference type="ARBA" id="ARBA00023163"/>
    </source>
</evidence>
<dbReference type="SUPFAM" id="SSF52768">
    <property type="entry name" value="Arginase/deacetylase"/>
    <property type="match status" value="1"/>
</dbReference>
<evidence type="ECO:0000259" key="12">
    <source>
        <dbReference type="Pfam" id="PF00850"/>
    </source>
</evidence>
<comment type="similarity">
    <text evidence="2">Belongs to the histone deacetylase family. HD type 2 subfamily.</text>
</comment>
<dbReference type="InterPro" id="IPR019154">
    <property type="entry name" value="Arb2-like_domain"/>
</dbReference>
<feature type="domain" description="Histone deacetylase" evidence="12">
    <location>
        <begin position="158"/>
        <end position="454"/>
    </location>
</feature>
<feature type="compositionally biased region" description="Basic and acidic residues" evidence="11">
    <location>
        <begin position="1154"/>
        <end position="1172"/>
    </location>
</feature>
<feature type="compositionally biased region" description="Low complexity" evidence="11">
    <location>
        <begin position="45"/>
        <end position="55"/>
    </location>
</feature>
<evidence type="ECO:0000256" key="3">
    <source>
        <dbReference type="ARBA" id="ARBA00012111"/>
    </source>
</evidence>
<comment type="subcellular location">
    <subcellularLocation>
        <location evidence="1">Nucleus</location>
    </subcellularLocation>
</comment>
<comment type="catalytic activity">
    <reaction evidence="10">
        <text>N(6)-acetyl-L-lysyl-[histone] + H2O = L-lysyl-[histone] + acetate</text>
        <dbReference type="Rhea" id="RHEA:58196"/>
        <dbReference type="Rhea" id="RHEA-COMP:9845"/>
        <dbReference type="Rhea" id="RHEA-COMP:11338"/>
        <dbReference type="ChEBI" id="CHEBI:15377"/>
        <dbReference type="ChEBI" id="CHEBI:29969"/>
        <dbReference type="ChEBI" id="CHEBI:30089"/>
        <dbReference type="ChEBI" id="CHEBI:61930"/>
        <dbReference type="EC" id="3.5.1.98"/>
    </reaction>
</comment>
<evidence type="ECO:0000256" key="1">
    <source>
        <dbReference type="ARBA" id="ARBA00004123"/>
    </source>
</evidence>
<keyword evidence="7" id="KW-0805">Transcription regulation</keyword>
<dbReference type="GO" id="GO:0040029">
    <property type="term" value="P:epigenetic regulation of gene expression"/>
    <property type="evidence" value="ECO:0007669"/>
    <property type="project" value="TreeGrafter"/>
</dbReference>
<evidence type="ECO:0000313" key="15">
    <source>
        <dbReference type="Proteomes" id="UP000738325"/>
    </source>
</evidence>
<sequence>MVAETDVDAATTLRDQTEQAETEDSPVSSAALDKSRQDSVIQPPSGTGTTTSGDTANERVPSMPSLETATDLDIAADKTEQDVQTMETALLAKATTIASMDVDTDPTQPRWSDHEDDEEETGVLLPQPETFAGRSTKTGYVYDVRMRFHNNVHGDDDHPEDPRRIWRIFDALNTAQCTDRMIKIPSREATVEELNLVHTESHIENITKTTVMSKDNLLEMANGYNSIYLNNSSAFCARLSCGSLIELCKAVALGQVLNGLAIIRPPGHHAEPDEAGGFCLYNNVAIAARYLQQAHGLKKIFILDWDVHHGNGTQTAFYDDPDVLYCSIHRYDYGTFYPGDPIAAAHTAIGEGRGRGRTINIPWNTHGMGDSEYIYAFNKVIMPVLYEFAPDFVLVSAGFDAAKGDHIGQMLVTPPAYGHMTQMLRSLAGGKIILALEGGYNLDSIAVSGLACARALLNDPIEPLGPIVPNVQCVQTIHEVIEVQSRYWKSLPQVYIDQVEEQVEGRVATSMTKIQEVYRQTCLREKHGMIKMPKLEGEQENEFLDNVYCTLHTYNSKPLYIFVHDIGEFYTKTLSNSNFIRPDKSVLVDTVSQYVDHIVESENELIDVVVPYQPGSEDDKVALKDSISALLAEIWDNYVSTTGYMGRRIILLATGFGCHGLVAFMNERQKEVVKHVSCVTLVPGDDSLPMVTKKLGPWYMENSFVVLTADHPVWERAQKSNNRTGNLVRSEQPAGRLSELLNSLRHSIFNDIDAKLESLPPVVAGDDSDLDFQDDSSMETDMVAAPNKDSDGEPSEKSNDDVKAVDTPPAELHPLTSPTVLIRDDGSRPKQTLSHPGSPLQSGSTIPRPIVSPLVDRPTVVGQQHRLQPYPAPGGRSQNGSAAATAPGSAYAHGSAPPSRGPDSRPPVEVHDSRPWPMAANSPQQHPAVHADEQRQQPIEHHPSVLRQQPGRQDGPTHPYQGGERRVARTTGPREYYPTPSTSSNSAAVSPSMRTPPHYSTNGSPRAPHSSLKTIPPQPYPSAPTQQPPHHGSGYNTSMGNSSTFRAGPPPQTSLPSGHAFEPTHHHRSSYSSSGHPPGHPPGPPASNGQPHHGPAGNTVLRQDVANAAWSQQQLLQRQQQQQQPSNRTKRSGSDPDPYEQYSHGAPRYNPQQEMERQQRMEMDRQRWEMDQQVRQQKAHQRMEGAAYEMHGQQQHQQQQQQQHQQQQLFEHIQERGRGLPMMVKHPQHLQHQHPL</sequence>
<feature type="domain" description="Arb2-like" evidence="13">
    <location>
        <begin position="518"/>
        <end position="757"/>
    </location>
</feature>
<feature type="compositionally biased region" description="Low complexity" evidence="11">
    <location>
        <begin position="1112"/>
        <end position="1124"/>
    </location>
</feature>
<feature type="compositionally biased region" description="Polar residues" evidence="11">
    <location>
        <begin position="829"/>
        <end position="845"/>
    </location>
</feature>
<organism evidence="14 15">
    <name type="scientific">Dissophora globulifera</name>
    <dbReference type="NCBI Taxonomy" id="979702"/>
    <lineage>
        <taxon>Eukaryota</taxon>
        <taxon>Fungi</taxon>
        <taxon>Fungi incertae sedis</taxon>
        <taxon>Mucoromycota</taxon>
        <taxon>Mortierellomycotina</taxon>
        <taxon>Mortierellomycetes</taxon>
        <taxon>Mortierellales</taxon>
        <taxon>Mortierellaceae</taxon>
        <taxon>Dissophora</taxon>
    </lineage>
</organism>
<proteinExistence type="inferred from homology"/>
<evidence type="ECO:0000256" key="2">
    <source>
        <dbReference type="ARBA" id="ARBA00007738"/>
    </source>
</evidence>
<dbReference type="InterPro" id="IPR023696">
    <property type="entry name" value="Ureohydrolase_dom_sf"/>
</dbReference>
<dbReference type="InterPro" id="IPR000286">
    <property type="entry name" value="HDACs"/>
</dbReference>
<evidence type="ECO:0000256" key="6">
    <source>
        <dbReference type="ARBA" id="ARBA00022853"/>
    </source>
</evidence>
<dbReference type="EMBL" id="JAAAIP010000897">
    <property type="protein sequence ID" value="KAG0311645.1"/>
    <property type="molecule type" value="Genomic_DNA"/>
</dbReference>
<dbReference type="GO" id="GO:0000118">
    <property type="term" value="C:histone deacetylase complex"/>
    <property type="evidence" value="ECO:0007669"/>
    <property type="project" value="TreeGrafter"/>
</dbReference>
<feature type="compositionally biased region" description="Basic and acidic residues" evidence="11">
    <location>
        <begin position="788"/>
        <end position="804"/>
    </location>
</feature>
<evidence type="ECO:0000256" key="9">
    <source>
        <dbReference type="ARBA" id="ARBA00023242"/>
    </source>
</evidence>
<feature type="region of interest" description="Disordered" evidence="11">
    <location>
        <begin position="102"/>
        <end position="121"/>
    </location>
</feature>
<dbReference type="Pfam" id="PF00850">
    <property type="entry name" value="Hist_deacetyl"/>
    <property type="match status" value="1"/>
</dbReference>
<comment type="caution">
    <text evidence="14">The sequence shown here is derived from an EMBL/GenBank/DDBJ whole genome shotgun (WGS) entry which is preliminary data.</text>
</comment>
<dbReference type="PRINTS" id="PR01270">
    <property type="entry name" value="HDASUPER"/>
</dbReference>
<dbReference type="InterPro" id="IPR023801">
    <property type="entry name" value="His_deacetylse_dom"/>
</dbReference>
<feature type="compositionally biased region" description="Basic and acidic residues" evidence="11">
    <location>
        <begin position="902"/>
        <end position="914"/>
    </location>
</feature>
<dbReference type="AlphaFoldDB" id="A0A9P6R4D0"/>
<feature type="compositionally biased region" description="Low complexity" evidence="11">
    <location>
        <begin position="880"/>
        <end position="892"/>
    </location>
</feature>